<evidence type="ECO:0000256" key="1">
    <source>
        <dbReference type="SAM" id="MobiDB-lite"/>
    </source>
</evidence>
<gene>
    <name evidence="2" type="ORF">JOB18_010811</name>
</gene>
<keyword evidence="3" id="KW-1185">Reference proteome</keyword>
<dbReference type="EMBL" id="JAGKHQ010000715">
    <property type="protein sequence ID" value="KAG7465477.1"/>
    <property type="molecule type" value="Genomic_DNA"/>
</dbReference>
<dbReference type="AlphaFoldDB" id="A0AAV6PHL9"/>
<evidence type="ECO:0000313" key="2">
    <source>
        <dbReference type="EMBL" id="KAG7465477.1"/>
    </source>
</evidence>
<feature type="compositionally biased region" description="Basic and acidic residues" evidence="1">
    <location>
        <begin position="28"/>
        <end position="43"/>
    </location>
</feature>
<dbReference type="Proteomes" id="UP000693946">
    <property type="component" value="Unassembled WGS sequence"/>
</dbReference>
<reference evidence="2 3" key="1">
    <citation type="journal article" date="2021" name="Sci. Rep.">
        <title>Chromosome anchoring in Senegalese sole (Solea senegalensis) reveals sex-associated markers and genome rearrangements in flatfish.</title>
        <authorList>
            <person name="Guerrero-Cozar I."/>
            <person name="Gomez-Garrido J."/>
            <person name="Berbel C."/>
            <person name="Martinez-Blanch J.F."/>
            <person name="Alioto T."/>
            <person name="Claros M.G."/>
            <person name="Gagnaire P.A."/>
            <person name="Manchado M."/>
        </authorList>
    </citation>
    <scope>NUCLEOTIDE SEQUENCE [LARGE SCALE GENOMIC DNA]</scope>
    <source>
        <strain evidence="2">Sse05_10M</strain>
    </source>
</reference>
<name>A0AAV6PHL9_SOLSE</name>
<sequence>MHVAQKQPSVPATLLPSFVPERFLRSETRAPKHADHCSSEVKRHNMTTDGLSPGDNNELICQINNTGLFPFNAS</sequence>
<evidence type="ECO:0000313" key="3">
    <source>
        <dbReference type="Proteomes" id="UP000693946"/>
    </source>
</evidence>
<organism evidence="2 3">
    <name type="scientific">Solea senegalensis</name>
    <name type="common">Senegalese sole</name>
    <dbReference type="NCBI Taxonomy" id="28829"/>
    <lineage>
        <taxon>Eukaryota</taxon>
        <taxon>Metazoa</taxon>
        <taxon>Chordata</taxon>
        <taxon>Craniata</taxon>
        <taxon>Vertebrata</taxon>
        <taxon>Euteleostomi</taxon>
        <taxon>Actinopterygii</taxon>
        <taxon>Neopterygii</taxon>
        <taxon>Teleostei</taxon>
        <taxon>Neoteleostei</taxon>
        <taxon>Acanthomorphata</taxon>
        <taxon>Carangaria</taxon>
        <taxon>Pleuronectiformes</taxon>
        <taxon>Pleuronectoidei</taxon>
        <taxon>Soleidae</taxon>
        <taxon>Solea</taxon>
    </lineage>
</organism>
<proteinExistence type="predicted"/>
<accession>A0AAV6PHL9</accession>
<feature type="region of interest" description="Disordered" evidence="1">
    <location>
        <begin position="28"/>
        <end position="55"/>
    </location>
</feature>
<protein>
    <submittedName>
        <fullName evidence="2">Uncharacterized protein</fullName>
    </submittedName>
</protein>
<comment type="caution">
    <text evidence="2">The sequence shown here is derived from an EMBL/GenBank/DDBJ whole genome shotgun (WGS) entry which is preliminary data.</text>
</comment>